<name>A0A368F281_ANCCA</name>
<organism evidence="1 2">
    <name type="scientific">Ancylostoma caninum</name>
    <name type="common">Dog hookworm</name>
    <dbReference type="NCBI Taxonomy" id="29170"/>
    <lineage>
        <taxon>Eukaryota</taxon>
        <taxon>Metazoa</taxon>
        <taxon>Ecdysozoa</taxon>
        <taxon>Nematoda</taxon>
        <taxon>Chromadorea</taxon>
        <taxon>Rhabditida</taxon>
        <taxon>Rhabditina</taxon>
        <taxon>Rhabditomorpha</taxon>
        <taxon>Strongyloidea</taxon>
        <taxon>Ancylostomatidae</taxon>
        <taxon>Ancylostomatinae</taxon>
        <taxon>Ancylostoma</taxon>
    </lineage>
</organism>
<evidence type="ECO:0000313" key="1">
    <source>
        <dbReference type="EMBL" id="RCN26203.1"/>
    </source>
</evidence>
<dbReference type="Proteomes" id="UP000252519">
    <property type="component" value="Unassembled WGS sequence"/>
</dbReference>
<dbReference type="AlphaFoldDB" id="A0A368F281"/>
<gene>
    <name evidence="1" type="ORF">ANCCAN_28077</name>
</gene>
<accession>A0A368F281</accession>
<sequence length="67" mass="7162">MNDEPHDMRGRQCGVGASFTSCAVVAAAVEDCGGVTSSSPVLLVHSSILQARITSGRGPQHLYRWYQ</sequence>
<comment type="caution">
    <text evidence="1">The sequence shown here is derived from an EMBL/GenBank/DDBJ whole genome shotgun (WGS) entry which is preliminary data.</text>
</comment>
<reference evidence="1 2" key="1">
    <citation type="submission" date="2014-10" db="EMBL/GenBank/DDBJ databases">
        <title>Draft genome of the hookworm Ancylostoma caninum.</title>
        <authorList>
            <person name="Mitreva M."/>
        </authorList>
    </citation>
    <scope>NUCLEOTIDE SEQUENCE [LARGE SCALE GENOMIC DNA]</scope>
    <source>
        <strain evidence="1 2">Baltimore</strain>
    </source>
</reference>
<keyword evidence="2" id="KW-1185">Reference proteome</keyword>
<evidence type="ECO:0000313" key="2">
    <source>
        <dbReference type="Proteomes" id="UP000252519"/>
    </source>
</evidence>
<dbReference type="EMBL" id="JOJR01009173">
    <property type="protein sequence ID" value="RCN26203.1"/>
    <property type="molecule type" value="Genomic_DNA"/>
</dbReference>
<proteinExistence type="predicted"/>
<protein>
    <submittedName>
        <fullName evidence="1">Uncharacterized protein</fullName>
    </submittedName>
</protein>